<keyword evidence="3" id="KW-1185">Reference proteome</keyword>
<sequence length="513" mass="57836">MAGILARLLIFILIFQSADIPQFGKTRHVSVYQGEEQSSNEKTLSFDTDLANRVKQTGFGPGPGDPNRPSEINYEAFVEETSFGRGRRVLKSISSANGLIQNSPADKSTWPSLVAIKCFFRQTLERFSAYVREETSFARDSRSLKSLSSADGLIEIGPADESSSFATIRRFFCQTLERFSAYVREETSFARDSRSLKSLSSADGLIEIGPADESSSFAAIRRFFCQTLERFSAYVREETSFARDSRSLKSLSSADGLIEIGPADESSSFAAIRRFFCQTLERFSAYVRELVSKLVFGFGTRDPTRPSEIHFSDKVEALVEETSFARDSRSLKSLSSADGLIEIGPADESSSFAAIRRFFCQTLERFSAYVRELVGILPEEWNCTVLTIVASVEAAVIIFTFFIAQCFVKSTFLHIEEELDQIYKKLQKEQKQTYAMESKVMVLELELEIYERERDYQKLELTIVQDHLDTIDRKCQERKDSLKCNSAAPGSRAFKTHLTAMCQAPHQSNQLKL</sequence>
<proteinExistence type="predicted"/>
<evidence type="ECO:0000256" key="1">
    <source>
        <dbReference type="SAM" id="SignalP"/>
    </source>
</evidence>
<organism evidence="2 3">
    <name type="scientific">Synaphobranchus kaupii</name>
    <name type="common">Kaup's arrowtooth eel</name>
    <dbReference type="NCBI Taxonomy" id="118154"/>
    <lineage>
        <taxon>Eukaryota</taxon>
        <taxon>Metazoa</taxon>
        <taxon>Chordata</taxon>
        <taxon>Craniata</taxon>
        <taxon>Vertebrata</taxon>
        <taxon>Euteleostomi</taxon>
        <taxon>Actinopterygii</taxon>
        <taxon>Neopterygii</taxon>
        <taxon>Teleostei</taxon>
        <taxon>Anguilliformes</taxon>
        <taxon>Synaphobranchidae</taxon>
        <taxon>Synaphobranchus</taxon>
    </lineage>
</organism>
<feature type="signal peptide" evidence="1">
    <location>
        <begin position="1"/>
        <end position="17"/>
    </location>
</feature>
<feature type="chain" id="PRO_5040170111" evidence="1">
    <location>
        <begin position="18"/>
        <end position="513"/>
    </location>
</feature>
<protein>
    <submittedName>
        <fullName evidence="2">Uncharacterized protein</fullName>
    </submittedName>
</protein>
<dbReference type="AlphaFoldDB" id="A0A9Q1FDM9"/>
<name>A0A9Q1FDM9_SYNKA</name>
<gene>
    <name evidence="2" type="ORF">SKAU_G00190860</name>
</gene>
<evidence type="ECO:0000313" key="3">
    <source>
        <dbReference type="Proteomes" id="UP001152622"/>
    </source>
</evidence>
<evidence type="ECO:0000313" key="2">
    <source>
        <dbReference type="EMBL" id="KAJ8356292.1"/>
    </source>
</evidence>
<keyword evidence="1" id="KW-0732">Signal</keyword>
<dbReference type="OrthoDB" id="10500009at2759"/>
<dbReference type="EMBL" id="JAINUF010000006">
    <property type="protein sequence ID" value="KAJ8356292.1"/>
    <property type="molecule type" value="Genomic_DNA"/>
</dbReference>
<dbReference type="Proteomes" id="UP001152622">
    <property type="component" value="Chromosome 6"/>
</dbReference>
<comment type="caution">
    <text evidence="2">The sequence shown here is derived from an EMBL/GenBank/DDBJ whole genome shotgun (WGS) entry which is preliminary data.</text>
</comment>
<reference evidence="2" key="1">
    <citation type="journal article" date="2023" name="Science">
        <title>Genome structures resolve the early diversification of teleost fishes.</title>
        <authorList>
            <person name="Parey E."/>
            <person name="Louis A."/>
            <person name="Montfort J."/>
            <person name="Bouchez O."/>
            <person name="Roques C."/>
            <person name="Iampietro C."/>
            <person name="Lluch J."/>
            <person name="Castinel A."/>
            <person name="Donnadieu C."/>
            <person name="Desvignes T."/>
            <person name="Floi Bucao C."/>
            <person name="Jouanno E."/>
            <person name="Wen M."/>
            <person name="Mejri S."/>
            <person name="Dirks R."/>
            <person name="Jansen H."/>
            <person name="Henkel C."/>
            <person name="Chen W.J."/>
            <person name="Zahm M."/>
            <person name="Cabau C."/>
            <person name="Klopp C."/>
            <person name="Thompson A.W."/>
            <person name="Robinson-Rechavi M."/>
            <person name="Braasch I."/>
            <person name="Lecointre G."/>
            <person name="Bobe J."/>
            <person name="Postlethwait J.H."/>
            <person name="Berthelot C."/>
            <person name="Roest Crollius H."/>
            <person name="Guiguen Y."/>
        </authorList>
    </citation>
    <scope>NUCLEOTIDE SEQUENCE</scope>
    <source>
        <strain evidence="2">WJC10195</strain>
    </source>
</reference>
<accession>A0A9Q1FDM9</accession>